<comment type="caution">
    <text evidence="1">The sequence shown here is derived from an EMBL/GenBank/DDBJ whole genome shotgun (WGS) entry which is preliminary data.</text>
</comment>
<sequence length="270" mass="30683">MNNINKIIIAVVFLVCITSCKQAELEYHSANNTILFEGIDQTGNKGYVPQDTNSFSFGYVPDNIKDSLYFLSVFTTGGPQSIDRPYKIDFSKNSTLKEGIDYELLTPQFVIRSGEVRDILVFRLLRTPKMQTDTLFLDMKLFPNENFETEMVNQIVGTGINKKKKNFTTHHFTVDDIAGAPWFWDPKKNPSATSLMGYLGDFSAKKFQIMASRFNWDLDVVTAEKYMPAANLLVAWSKSMQVYLNQMEAMGTPVYEVDGITLMKMGKYAQ</sequence>
<gene>
    <name evidence="1" type="ORF">CLV99_4689</name>
</gene>
<dbReference type="Proteomes" id="UP000295292">
    <property type="component" value="Unassembled WGS sequence"/>
</dbReference>
<dbReference type="OrthoDB" id="1096291at2"/>
<name>A0A4V3DCK3_9SPHI</name>
<dbReference type="AlphaFoldDB" id="A0A4V3DCK3"/>
<organism evidence="1 2">
    <name type="scientific">Sphingobacterium yanglingense</name>
    <dbReference type="NCBI Taxonomy" id="1437280"/>
    <lineage>
        <taxon>Bacteria</taxon>
        <taxon>Pseudomonadati</taxon>
        <taxon>Bacteroidota</taxon>
        <taxon>Sphingobacteriia</taxon>
        <taxon>Sphingobacteriales</taxon>
        <taxon>Sphingobacteriaceae</taxon>
        <taxon>Sphingobacterium</taxon>
    </lineage>
</organism>
<dbReference type="EMBL" id="SNYV01000020">
    <property type="protein sequence ID" value="TDQ72226.1"/>
    <property type="molecule type" value="Genomic_DNA"/>
</dbReference>
<evidence type="ECO:0000313" key="2">
    <source>
        <dbReference type="Proteomes" id="UP000295292"/>
    </source>
</evidence>
<accession>A0A4V3DCK3</accession>
<evidence type="ECO:0000313" key="1">
    <source>
        <dbReference type="EMBL" id="TDQ72226.1"/>
    </source>
</evidence>
<dbReference type="RefSeq" id="WP_133586815.1">
    <property type="nucleotide sequence ID" value="NZ_SNYV01000020.1"/>
</dbReference>
<proteinExistence type="predicted"/>
<dbReference type="InterPro" id="IPR032299">
    <property type="entry name" value="DUF4843"/>
</dbReference>
<protein>
    <submittedName>
        <fullName evidence="1">Uncharacterized protein DUF4843</fullName>
    </submittedName>
</protein>
<keyword evidence="2" id="KW-1185">Reference proteome</keyword>
<dbReference type="Pfam" id="PF16132">
    <property type="entry name" value="DUF4843"/>
    <property type="match status" value="1"/>
</dbReference>
<reference evidence="1 2" key="1">
    <citation type="submission" date="2019-03" db="EMBL/GenBank/DDBJ databases">
        <title>Genomic Encyclopedia of Archaeal and Bacterial Type Strains, Phase II (KMG-II): from individual species to whole genera.</title>
        <authorList>
            <person name="Goeker M."/>
        </authorList>
    </citation>
    <scope>NUCLEOTIDE SEQUENCE [LARGE SCALE GENOMIC DNA]</scope>
    <source>
        <strain evidence="1 2">DSM 28353</strain>
    </source>
</reference>